<dbReference type="Pfam" id="PF01936">
    <property type="entry name" value="NYN"/>
    <property type="match status" value="1"/>
</dbReference>
<dbReference type="EMBL" id="FNYY01000026">
    <property type="protein sequence ID" value="SEK08296.1"/>
    <property type="molecule type" value="Genomic_DNA"/>
</dbReference>
<dbReference type="AlphaFoldDB" id="A0A975WEP6"/>
<proteinExistence type="predicted"/>
<evidence type="ECO:0000313" key="4">
    <source>
        <dbReference type="Proteomes" id="UP000182932"/>
    </source>
</evidence>
<organism evidence="3 4">
    <name type="scientific">Marinovum algicola</name>
    <dbReference type="NCBI Taxonomy" id="42444"/>
    <lineage>
        <taxon>Bacteria</taxon>
        <taxon>Pseudomonadati</taxon>
        <taxon>Pseudomonadota</taxon>
        <taxon>Alphaproteobacteria</taxon>
        <taxon>Rhodobacterales</taxon>
        <taxon>Roseobacteraceae</taxon>
        <taxon>Marinovum</taxon>
    </lineage>
</organism>
<evidence type="ECO:0000256" key="1">
    <source>
        <dbReference type="SAM" id="MobiDB-lite"/>
    </source>
</evidence>
<evidence type="ECO:0000313" key="3">
    <source>
        <dbReference type="EMBL" id="SEK08296.1"/>
    </source>
</evidence>
<dbReference type="Gene3D" id="3.40.50.1010">
    <property type="entry name" value="5'-nuclease"/>
    <property type="match status" value="1"/>
</dbReference>
<comment type="caution">
    <text evidence="3">The sequence shown here is derived from an EMBL/GenBank/DDBJ whole genome shotgun (WGS) entry which is preliminary data.</text>
</comment>
<feature type="region of interest" description="Disordered" evidence="1">
    <location>
        <begin position="192"/>
        <end position="212"/>
    </location>
</feature>
<reference evidence="3 4" key="1">
    <citation type="submission" date="2016-10" db="EMBL/GenBank/DDBJ databases">
        <authorList>
            <person name="Varghese N."/>
            <person name="Submissions S."/>
        </authorList>
    </citation>
    <scope>NUCLEOTIDE SEQUENCE [LARGE SCALE GENOMIC DNA]</scope>
    <source>
        <strain evidence="3 4">FF3</strain>
    </source>
</reference>
<gene>
    <name evidence="3" type="ORF">SAMN04487940_12633</name>
</gene>
<feature type="domain" description="NYN" evidence="2">
    <location>
        <begin position="7"/>
        <end position="177"/>
    </location>
</feature>
<protein>
    <submittedName>
        <fullName evidence="3">NYN domain-containing protein</fullName>
    </submittedName>
</protein>
<dbReference type="GeneID" id="80820767"/>
<dbReference type="CDD" id="cd18722">
    <property type="entry name" value="PIN_NicB-like"/>
    <property type="match status" value="1"/>
</dbReference>
<sequence length="212" mass="24612">MARIFGYVDGFNVYHAIDDANRAVRGARSHLKWLNLFSLLQEFTDPAVHSIDAVKFFTAYPTWNKEKTERHKNYTRALECAGVTIIEGQFKPKTCFCKNCRTNYKAREEKESDVNIAMHLINDAHLDRFDQAFLVTNDSDLLGPVRLLRNTFDDKQIKVIAPPFRRHSKELWAAADKRGQILEEHMERNLLPETANDGSGRVLFRRPDDYRP</sequence>
<evidence type="ECO:0000259" key="2">
    <source>
        <dbReference type="Pfam" id="PF01936"/>
    </source>
</evidence>
<dbReference type="Proteomes" id="UP000182932">
    <property type="component" value="Unassembled WGS sequence"/>
</dbReference>
<accession>A0A975WEP6</accession>
<dbReference type="RefSeq" id="WP_074839644.1">
    <property type="nucleotide sequence ID" value="NZ_FNYY01000026.1"/>
</dbReference>
<keyword evidence="4" id="KW-1185">Reference proteome</keyword>
<dbReference type="InterPro" id="IPR021139">
    <property type="entry name" value="NYN"/>
</dbReference>
<name>A0A975WEP6_9RHOB</name>
<dbReference type="GO" id="GO:0004540">
    <property type="term" value="F:RNA nuclease activity"/>
    <property type="evidence" value="ECO:0007669"/>
    <property type="project" value="InterPro"/>
</dbReference>